<organism evidence="1 2">
    <name type="scientific">Microbulbifer rhizosphaerae</name>
    <dbReference type="NCBI Taxonomy" id="1562603"/>
    <lineage>
        <taxon>Bacteria</taxon>
        <taxon>Pseudomonadati</taxon>
        <taxon>Pseudomonadota</taxon>
        <taxon>Gammaproteobacteria</taxon>
        <taxon>Cellvibrionales</taxon>
        <taxon>Microbulbiferaceae</taxon>
        <taxon>Microbulbifer</taxon>
    </lineage>
</organism>
<protein>
    <recommendedName>
        <fullName evidence="3">DNA binding domain-containing protein, excisionase family</fullName>
    </recommendedName>
</protein>
<dbReference type="SUPFAM" id="SSF88659">
    <property type="entry name" value="Sigma3 and sigma4 domains of RNA polymerase sigma factors"/>
    <property type="match status" value="1"/>
</dbReference>
<dbReference type="Proteomes" id="UP000535937">
    <property type="component" value="Unassembled WGS sequence"/>
</dbReference>
<dbReference type="AlphaFoldDB" id="A0A7W4ZAZ0"/>
<accession>A0A7W4ZAZ0</accession>
<name>A0A7W4ZAZ0_9GAMM</name>
<dbReference type="RefSeq" id="WP_183463377.1">
    <property type="nucleotide sequence ID" value="NZ_JACHWZ010000028.1"/>
</dbReference>
<gene>
    <name evidence="1" type="ORF">FHS09_004171</name>
</gene>
<evidence type="ECO:0000313" key="1">
    <source>
        <dbReference type="EMBL" id="MBB3063313.1"/>
    </source>
</evidence>
<keyword evidence="2" id="KW-1185">Reference proteome</keyword>
<proteinExistence type="predicted"/>
<comment type="caution">
    <text evidence="1">The sequence shown here is derived from an EMBL/GenBank/DDBJ whole genome shotgun (WGS) entry which is preliminary data.</text>
</comment>
<reference evidence="1 2" key="1">
    <citation type="submission" date="2020-08" db="EMBL/GenBank/DDBJ databases">
        <title>Genomic Encyclopedia of Type Strains, Phase III (KMG-III): the genomes of soil and plant-associated and newly described type strains.</title>
        <authorList>
            <person name="Whitman W."/>
        </authorList>
    </citation>
    <scope>NUCLEOTIDE SEQUENCE [LARGE SCALE GENOMIC DNA]</scope>
    <source>
        <strain evidence="1 2">CECT 8799</strain>
    </source>
</reference>
<sequence length="185" mass="20428">MASNTAPLRDAGINPEELLECAAECIHAQHWDQSAQLSADEVELLSRRGARVVTDPAVRRRLVLRMSAEYGVICADALSQQQAADYLGVSQSRVRQRLLEGSLFAIQHLGERLLPRFQFEGGQSLPHLAPILRTLGAEAHPLRVFRFFGMPNADLQDADSNPMSVRDWLISGGSLEPMLKLAEDT</sequence>
<dbReference type="InterPro" id="IPR013324">
    <property type="entry name" value="RNA_pol_sigma_r3/r4-like"/>
</dbReference>
<dbReference type="EMBL" id="JACHWZ010000028">
    <property type="protein sequence ID" value="MBB3063313.1"/>
    <property type="molecule type" value="Genomic_DNA"/>
</dbReference>
<evidence type="ECO:0000313" key="2">
    <source>
        <dbReference type="Proteomes" id="UP000535937"/>
    </source>
</evidence>
<evidence type="ECO:0008006" key="3">
    <source>
        <dbReference type="Google" id="ProtNLM"/>
    </source>
</evidence>